<dbReference type="RefSeq" id="WP_091713078.1">
    <property type="nucleotide sequence ID" value="NZ_FOSH01000007.1"/>
</dbReference>
<dbReference type="InterPro" id="IPR005644">
    <property type="entry name" value="NolW-like"/>
</dbReference>
<comment type="similarity">
    <text evidence="2">Belongs to the bacterial secretin family. PilQ subfamily.</text>
</comment>
<dbReference type="InterPro" id="IPR001775">
    <property type="entry name" value="GspD/PilQ"/>
</dbReference>
<comment type="subcellular location">
    <subcellularLocation>
        <location evidence="1 8">Cell outer membrane</location>
    </subcellularLocation>
</comment>
<feature type="compositionally biased region" description="Gly residues" evidence="9">
    <location>
        <begin position="483"/>
        <end position="492"/>
    </location>
</feature>
<evidence type="ECO:0000256" key="2">
    <source>
        <dbReference type="ARBA" id="ARBA00006304"/>
    </source>
</evidence>
<dbReference type="InterPro" id="IPR013355">
    <property type="entry name" value="Pilus_4_PilQ"/>
</dbReference>
<feature type="chain" id="PRO_5011601158" evidence="10">
    <location>
        <begin position="46"/>
        <end position="708"/>
    </location>
</feature>
<dbReference type="Pfam" id="PF07660">
    <property type="entry name" value="STN"/>
    <property type="match status" value="1"/>
</dbReference>
<evidence type="ECO:0000259" key="11">
    <source>
        <dbReference type="SMART" id="SM00965"/>
    </source>
</evidence>
<evidence type="ECO:0000313" key="12">
    <source>
        <dbReference type="EMBL" id="SFK26255.1"/>
    </source>
</evidence>
<evidence type="ECO:0000256" key="10">
    <source>
        <dbReference type="SAM" id="SignalP"/>
    </source>
</evidence>
<keyword evidence="5" id="KW-0653">Protein transport</keyword>
<dbReference type="OrthoDB" id="9775455at2"/>
<dbReference type="InterPro" id="IPR004846">
    <property type="entry name" value="T2SS/T3SS_dom"/>
</dbReference>
<keyword evidence="4 10" id="KW-0732">Signal</keyword>
<keyword evidence="3 8" id="KW-0813">Transport</keyword>
<dbReference type="GO" id="GO:0009279">
    <property type="term" value="C:cell outer membrane"/>
    <property type="evidence" value="ECO:0007669"/>
    <property type="project" value="UniProtKB-SubCell"/>
</dbReference>
<dbReference type="GO" id="GO:0009306">
    <property type="term" value="P:protein secretion"/>
    <property type="evidence" value="ECO:0007669"/>
    <property type="project" value="InterPro"/>
</dbReference>
<keyword evidence="6" id="KW-0472">Membrane</keyword>
<dbReference type="InterPro" id="IPR051808">
    <property type="entry name" value="Type_IV_pilus_biogenesis"/>
</dbReference>
<dbReference type="Gene3D" id="3.30.1370.130">
    <property type="match status" value="1"/>
</dbReference>
<dbReference type="PROSITE" id="PS00875">
    <property type="entry name" value="T2SP_D"/>
    <property type="match status" value="1"/>
</dbReference>
<dbReference type="InterPro" id="IPR004845">
    <property type="entry name" value="T2SS_GspD_CS"/>
</dbReference>
<dbReference type="Pfam" id="PF11741">
    <property type="entry name" value="AMIN"/>
    <property type="match status" value="2"/>
</dbReference>
<evidence type="ECO:0000256" key="5">
    <source>
        <dbReference type="ARBA" id="ARBA00022927"/>
    </source>
</evidence>
<accession>A0A1I3Y370</accession>
<dbReference type="EMBL" id="FOSH01000007">
    <property type="protein sequence ID" value="SFK26255.1"/>
    <property type="molecule type" value="Genomic_DNA"/>
</dbReference>
<keyword evidence="13" id="KW-1185">Reference proteome</keyword>
<reference evidence="13" key="1">
    <citation type="submission" date="2016-10" db="EMBL/GenBank/DDBJ databases">
        <authorList>
            <person name="Varghese N."/>
            <person name="Submissions S."/>
        </authorList>
    </citation>
    <scope>NUCLEOTIDE SEQUENCE [LARGE SCALE GENOMIC DNA]</scope>
    <source>
        <strain evidence="13">DSM 11578</strain>
    </source>
</reference>
<evidence type="ECO:0000256" key="7">
    <source>
        <dbReference type="ARBA" id="ARBA00023237"/>
    </source>
</evidence>
<evidence type="ECO:0000256" key="1">
    <source>
        <dbReference type="ARBA" id="ARBA00004442"/>
    </source>
</evidence>
<dbReference type="InterPro" id="IPR011662">
    <property type="entry name" value="Secretin/TonB_short_N"/>
</dbReference>
<dbReference type="STRING" id="45496.SAMN04488079_107114"/>
<feature type="signal peptide" evidence="10">
    <location>
        <begin position="1"/>
        <end position="45"/>
    </location>
</feature>
<evidence type="ECO:0000256" key="9">
    <source>
        <dbReference type="SAM" id="MobiDB-lite"/>
    </source>
</evidence>
<name>A0A1I3Y370_9GAMM</name>
<dbReference type="AlphaFoldDB" id="A0A1I3Y370"/>
<feature type="region of interest" description="Disordered" evidence="9">
    <location>
        <begin position="483"/>
        <end position="507"/>
    </location>
</feature>
<evidence type="ECO:0000313" key="13">
    <source>
        <dbReference type="Proteomes" id="UP000198924"/>
    </source>
</evidence>
<dbReference type="InterPro" id="IPR038591">
    <property type="entry name" value="NolW-like_sf"/>
</dbReference>
<feature type="compositionally biased region" description="Polar residues" evidence="9">
    <location>
        <begin position="496"/>
        <end position="507"/>
    </location>
</feature>
<dbReference type="Gene3D" id="3.30.1370.120">
    <property type="match status" value="1"/>
</dbReference>
<proteinExistence type="inferred from homology"/>
<evidence type="ECO:0000256" key="4">
    <source>
        <dbReference type="ARBA" id="ARBA00022729"/>
    </source>
</evidence>
<feature type="domain" description="Secretin/TonB short N-terminal" evidence="11">
    <location>
        <begin position="308"/>
        <end position="356"/>
    </location>
</feature>
<dbReference type="PRINTS" id="PR00811">
    <property type="entry name" value="BCTERIALGSPD"/>
</dbReference>
<keyword evidence="7" id="KW-0998">Cell outer membrane</keyword>
<evidence type="ECO:0000256" key="3">
    <source>
        <dbReference type="ARBA" id="ARBA00022448"/>
    </source>
</evidence>
<dbReference type="PANTHER" id="PTHR30604">
    <property type="entry name" value="PROTEIN TRANSPORT PROTEIN HOFQ"/>
    <property type="match status" value="1"/>
</dbReference>
<dbReference type="Pfam" id="PF03958">
    <property type="entry name" value="Secretin_N"/>
    <property type="match status" value="1"/>
</dbReference>
<gene>
    <name evidence="12" type="ORF">SAMN04488079_107114</name>
</gene>
<dbReference type="InterPro" id="IPR021731">
    <property type="entry name" value="AMIN_dom"/>
</dbReference>
<dbReference type="Gene3D" id="2.60.40.3470">
    <property type="match status" value="1"/>
</dbReference>
<dbReference type="NCBIfam" id="TIGR02515">
    <property type="entry name" value="IV_pilus_PilQ"/>
    <property type="match status" value="1"/>
</dbReference>
<evidence type="ECO:0000256" key="8">
    <source>
        <dbReference type="RuleBase" id="RU004004"/>
    </source>
</evidence>
<dbReference type="SMART" id="SM00965">
    <property type="entry name" value="STN"/>
    <property type="match status" value="1"/>
</dbReference>
<sequence>MKMIRDEKVMDIQQSLQTKPSWSVRLKQHLFWVTAFLLASNTVNAAEMTAVDFTAMPGDKAKIQVQFSGDFPEPHSFSTDDPARIVIDFAGVKNALPQRVKQVNVGVTKSIAAVEAGDRTRMVINLLQKVPYTISRDNHQMTVTIDSANVAKNKTKTTSAANSVTDIDFRRGDEGQARLILKLANDNASMDVKQERGNIIVVDLNNVSLPEKLRRRLDVMDFATPVQFVDTESKNGGTELTLTTKGKYEHLAYQSENTLVVEVKPVAEDEQKKGGRNEFGYTGEKLSLNFQNIEVRAVLQLLADFTGMNLVTSDTVTGNLTLRLKNVPWDQALDIILKTKGLAMRQNGNVMLVAPAAEIAAREKQELEAQKQLVELEPLYTEIKEIKFAKADELATLLQGDGKKSGFLSTRGNITIDARTNSLLIRDTAKSLTEIGQVIEQLDKPVRQVLIESRIVIANNDFENELGVRFGASGRSRTLGAGTSGSLGGLTVSGGESNPNLVSPATGTRTLGQDLNVNLPVDNPSGTIGLALTKLPLGMILELELSAMETEGKGEVISSPRVITANQKTATIEQGQEIPYQEATSSGATNVSFKEAVLKLEVTPQITPDDRIIMDLDVSKDEPILNPQFSVPSINTRNVKTQVLVDNGETVVLGGVYEQQKTEGVERVPFFGDLPYVGFLFKNTSKTDKKSELLIFVTPKIVKEGFQY</sequence>
<protein>
    <submittedName>
        <fullName evidence="12">Type IV pilus assembly protein PilQ</fullName>
    </submittedName>
</protein>
<organism evidence="12 13">
    <name type="scientific">Methylophaga sulfidovorans</name>
    <dbReference type="NCBI Taxonomy" id="45496"/>
    <lineage>
        <taxon>Bacteria</taxon>
        <taxon>Pseudomonadati</taxon>
        <taxon>Pseudomonadota</taxon>
        <taxon>Gammaproteobacteria</taxon>
        <taxon>Thiotrichales</taxon>
        <taxon>Piscirickettsiaceae</taxon>
        <taxon>Methylophaga</taxon>
    </lineage>
</organism>
<dbReference type="Pfam" id="PF00263">
    <property type="entry name" value="Secretin"/>
    <property type="match status" value="1"/>
</dbReference>
<evidence type="ECO:0000256" key="6">
    <source>
        <dbReference type="ARBA" id="ARBA00023136"/>
    </source>
</evidence>
<dbReference type="Proteomes" id="UP000198924">
    <property type="component" value="Unassembled WGS sequence"/>
</dbReference>
<dbReference type="PANTHER" id="PTHR30604:SF1">
    <property type="entry name" value="DNA UTILIZATION PROTEIN HOFQ"/>
    <property type="match status" value="1"/>
</dbReference>